<keyword evidence="4 6" id="KW-1133">Transmembrane helix</keyword>
<dbReference type="NCBIfam" id="TIGR03718">
    <property type="entry name" value="R_switched_Alx"/>
    <property type="match status" value="1"/>
</dbReference>
<proteinExistence type="inferred from homology"/>
<keyword evidence="3 6" id="KW-0812">Transmembrane</keyword>
<dbReference type="EMBL" id="JX649892">
    <property type="protein sequence ID" value="AGC72115.1"/>
    <property type="molecule type" value="Genomic_DNA"/>
</dbReference>
<keyword evidence="5 6" id="KW-0472">Membrane</keyword>
<feature type="transmembrane region" description="Helical" evidence="6">
    <location>
        <begin position="191"/>
        <end position="211"/>
    </location>
</feature>
<evidence type="ECO:0000256" key="2">
    <source>
        <dbReference type="ARBA" id="ARBA00007511"/>
    </source>
</evidence>
<reference evidence="7" key="1">
    <citation type="submission" date="2012-09" db="EMBL/GenBank/DDBJ databases">
        <title>Metagenomic Characterization of a Microbial Community in Wastewater Detects High Levels of Antibiotic Resistance.</title>
        <authorList>
            <person name="Abrams M."/>
            <person name="Caldwell A."/>
            <person name="Vandaei E."/>
            <person name="Lee W."/>
            <person name="Perrott J."/>
            <person name="Khan S.Y."/>
            <person name="Ta J."/>
            <person name="Romero D."/>
            <person name="Nguyen V."/>
            <person name="Pourmand N."/>
            <person name="Ouverney C.C."/>
        </authorList>
    </citation>
    <scope>NUCLEOTIDE SEQUENCE</scope>
</reference>
<evidence type="ECO:0000313" key="7">
    <source>
        <dbReference type="EMBL" id="AGC72115.1"/>
    </source>
</evidence>
<feature type="transmembrane region" description="Helical" evidence="6">
    <location>
        <begin position="6"/>
        <end position="26"/>
    </location>
</feature>
<dbReference type="PANTHER" id="PTHR30238">
    <property type="entry name" value="MEMBRANE BOUND PREDICTED REDOX MODULATOR"/>
    <property type="match status" value="1"/>
</dbReference>
<evidence type="ECO:0000256" key="4">
    <source>
        <dbReference type="ARBA" id="ARBA00022989"/>
    </source>
</evidence>
<feature type="transmembrane region" description="Helical" evidence="6">
    <location>
        <begin position="38"/>
        <end position="56"/>
    </location>
</feature>
<dbReference type="AlphaFoldDB" id="L7W0S2"/>
<feature type="transmembrane region" description="Helical" evidence="6">
    <location>
        <begin position="292"/>
        <end position="316"/>
    </location>
</feature>
<evidence type="ECO:0000256" key="5">
    <source>
        <dbReference type="ARBA" id="ARBA00023136"/>
    </source>
</evidence>
<evidence type="ECO:0000256" key="3">
    <source>
        <dbReference type="ARBA" id="ARBA00022692"/>
    </source>
</evidence>
<feature type="transmembrane region" description="Helical" evidence="6">
    <location>
        <begin position="252"/>
        <end position="272"/>
    </location>
</feature>
<evidence type="ECO:0000256" key="1">
    <source>
        <dbReference type="ARBA" id="ARBA00004141"/>
    </source>
</evidence>
<feature type="transmembrane region" description="Helical" evidence="6">
    <location>
        <begin position="76"/>
        <end position="95"/>
    </location>
</feature>
<feature type="transmembrane region" description="Helical" evidence="6">
    <location>
        <begin position="131"/>
        <end position="149"/>
    </location>
</feature>
<accession>L7W0S2</accession>
<dbReference type="InterPro" id="IPR022369">
    <property type="entry name" value="Integral_membrane_TerC_rswitch"/>
</dbReference>
<dbReference type="PANTHER" id="PTHR30238:SF0">
    <property type="entry name" value="THYLAKOID MEMBRANE PROTEIN TERC, CHLOROPLASTIC"/>
    <property type="match status" value="1"/>
</dbReference>
<feature type="transmembrane region" description="Helical" evidence="6">
    <location>
        <begin position="102"/>
        <end position="125"/>
    </location>
</feature>
<dbReference type="GO" id="GO:0016020">
    <property type="term" value="C:membrane"/>
    <property type="evidence" value="ECO:0007669"/>
    <property type="project" value="UniProtKB-SubCell"/>
</dbReference>
<sequence length="330" mass="36928">MTVPGWLWAATIALFLVLFTLDFWIVGRRPHVPKTPELLRWLGLFVGSAILFGLFLGWQFGGDIAVQFFSGWLTEYSLSVDNLFVFVLIMARFYVPRELQQYVLMWGIIIALVLRGIFIALGAAIIAQFSWVFYIFGIFLIITAIRLATHGEDDDEEYKENAVVRLVARLVPIAPDFHGTKMRMVLDGRRVFTPMLVVLIAIGTTDLLFAVDSIPAIFGLTQIPFLVFTANVFALMGLRQLFFLLGNLLDRLVFLGIGLAAVLGFIGVKLILEAMHENALPFLNNGEPFDVPVISNWLSLLVIIVILTITVIASLLHERYVEPADPSGKE</sequence>
<comment type="subcellular location">
    <subcellularLocation>
        <location evidence="1">Membrane</location>
        <topology evidence="1">Multi-pass membrane protein</topology>
    </subcellularLocation>
</comment>
<comment type="similarity">
    <text evidence="2">Belongs to the TerC family.</text>
</comment>
<dbReference type="InterPro" id="IPR005496">
    <property type="entry name" value="Integral_membrane_TerC"/>
</dbReference>
<name>L7W0S2_9BACT</name>
<protein>
    <submittedName>
        <fullName evidence="7">Integral membrane protein TerC</fullName>
    </submittedName>
</protein>
<feature type="transmembrane region" description="Helical" evidence="6">
    <location>
        <begin position="223"/>
        <end position="245"/>
    </location>
</feature>
<organism evidence="7">
    <name type="scientific">uncultured bacterium A1Q1_fos_160</name>
    <dbReference type="NCBI Taxonomy" id="1256550"/>
    <lineage>
        <taxon>Bacteria</taxon>
        <taxon>environmental samples</taxon>
    </lineage>
</organism>
<dbReference type="Pfam" id="PF03741">
    <property type="entry name" value="TerC"/>
    <property type="match status" value="1"/>
</dbReference>
<evidence type="ECO:0000256" key="6">
    <source>
        <dbReference type="SAM" id="Phobius"/>
    </source>
</evidence>